<name>A0ABN4JP29_9BURK</name>
<dbReference type="EMBL" id="CP013480">
    <property type="protein sequence ID" value="ALS62493.1"/>
    <property type="molecule type" value="Genomic_DNA"/>
</dbReference>
<accession>A0ABN4JP29</accession>
<evidence type="ECO:0008006" key="3">
    <source>
        <dbReference type="Google" id="ProtNLM"/>
    </source>
</evidence>
<protein>
    <recommendedName>
        <fullName evidence="3">Ricin B lectin domain-containing protein</fullName>
    </recommendedName>
</protein>
<sequence length="298" mass="32470">MLRGLLILSVPALGACQTVTPKNYALPNITMYENDVDKTCSFALYDGGSINFTQSSQCKNDEYYSFSISGAHEGMEIEFHDEPSCNGSQPFAKYVVSFRTGGELTGNVAKTGVGLSQDKSVGTRLNDGDGKDVLIANGFKSGNLGGKVSCVSVHKLLPDGPYRFRSVKYPDKCLTGGVTDATPMRVTTCAQGDGKQMFFEMNVAERWPYAAWRPRSSTYAPVLRHTFNASLGRHDVFVALADAPPPYFRYDTAAKVLESGGFCIFSNDRSNGDVVVTNCSHNAADQWNMEPTTRAQEK</sequence>
<keyword evidence="2" id="KW-1185">Reference proteome</keyword>
<organism evidence="1 2">
    <name type="scientific">Pandoraea norimbergensis</name>
    <dbReference type="NCBI Taxonomy" id="93219"/>
    <lineage>
        <taxon>Bacteria</taxon>
        <taxon>Pseudomonadati</taxon>
        <taxon>Pseudomonadota</taxon>
        <taxon>Betaproteobacteria</taxon>
        <taxon>Burkholderiales</taxon>
        <taxon>Burkholderiaceae</taxon>
        <taxon>Pandoraea</taxon>
    </lineage>
</organism>
<reference evidence="2" key="1">
    <citation type="submission" date="2015-12" db="EMBL/GenBank/DDBJ databases">
        <title>Complete genome sequence of Pandoraea norimbergensis DSM 11628.</title>
        <authorList>
            <person name="Ee R."/>
            <person name="Lim Y.-L."/>
            <person name="Yong D."/>
            <person name="Yin W.-F."/>
            <person name="Chan K.-G."/>
        </authorList>
    </citation>
    <scope>NUCLEOTIDE SEQUENCE [LARGE SCALE GENOMIC DNA]</scope>
    <source>
        <strain evidence="2">DSM 11628</strain>
    </source>
</reference>
<gene>
    <name evidence="1" type="ORF">AT302_24565</name>
</gene>
<proteinExistence type="predicted"/>
<dbReference type="Proteomes" id="UP000060277">
    <property type="component" value="Chromosome"/>
</dbReference>
<evidence type="ECO:0000313" key="2">
    <source>
        <dbReference type="Proteomes" id="UP000060277"/>
    </source>
</evidence>
<evidence type="ECO:0000313" key="1">
    <source>
        <dbReference type="EMBL" id="ALS62493.1"/>
    </source>
</evidence>
<dbReference type="PROSITE" id="PS51257">
    <property type="entry name" value="PROKAR_LIPOPROTEIN"/>
    <property type="match status" value="1"/>
</dbReference>